<dbReference type="Gene3D" id="1.10.10.970">
    <property type="entry name" value="RNA 2'-phosphotransferase, Tpt1/KptA family, N-terminal domain"/>
    <property type="match status" value="1"/>
</dbReference>
<dbReference type="EMBL" id="KQ257457">
    <property type="protein sequence ID" value="KNC99511.1"/>
    <property type="molecule type" value="Genomic_DNA"/>
</dbReference>
<dbReference type="GO" id="GO:0000215">
    <property type="term" value="F:tRNA 2'-phosphotransferase activity"/>
    <property type="evidence" value="ECO:0007669"/>
    <property type="project" value="UniProtKB-EC"/>
</dbReference>
<dbReference type="EC" id="2.7.1.160" evidence="3"/>
<comment type="similarity">
    <text evidence="2">Belongs to the KptA/TPT1 family.</text>
</comment>
<dbReference type="GeneID" id="27692357"/>
<evidence type="ECO:0000256" key="5">
    <source>
        <dbReference type="ARBA" id="ARBA00023027"/>
    </source>
</evidence>
<protein>
    <recommendedName>
        <fullName evidence="3">2'-phosphotransferase</fullName>
        <ecNumber evidence="3">2.7.1.160</ecNumber>
    </recommendedName>
</protein>
<keyword evidence="5" id="KW-0520">NAD</keyword>
<keyword evidence="4" id="KW-0808">Transferase</keyword>
<evidence type="ECO:0000256" key="3">
    <source>
        <dbReference type="ARBA" id="ARBA00012007"/>
    </source>
</evidence>
<evidence type="ECO:0000256" key="6">
    <source>
        <dbReference type="ARBA" id="ARBA00047949"/>
    </source>
</evidence>
<evidence type="ECO:0000313" key="8">
    <source>
        <dbReference type="Proteomes" id="UP000053201"/>
    </source>
</evidence>
<name>A0A0L0HEQ9_SPIPD</name>
<dbReference type="Gene3D" id="3.20.170.30">
    <property type="match status" value="1"/>
</dbReference>
<proteinExistence type="inferred from homology"/>
<dbReference type="GO" id="GO:0006388">
    <property type="term" value="P:tRNA splicing, via endonucleolytic cleavage and ligation"/>
    <property type="evidence" value="ECO:0007669"/>
    <property type="project" value="TreeGrafter"/>
</dbReference>
<accession>A0A0L0HEQ9</accession>
<evidence type="ECO:0000256" key="4">
    <source>
        <dbReference type="ARBA" id="ARBA00022679"/>
    </source>
</evidence>
<dbReference type="PANTHER" id="PTHR12684:SF2">
    <property type="entry name" value="TRNA 2'-PHOSPHOTRANSFERASE 1"/>
    <property type="match status" value="1"/>
</dbReference>
<evidence type="ECO:0000313" key="7">
    <source>
        <dbReference type="EMBL" id="KNC99511.1"/>
    </source>
</evidence>
<evidence type="ECO:0000256" key="2">
    <source>
        <dbReference type="ARBA" id="ARBA00009836"/>
    </source>
</evidence>
<evidence type="ECO:0000256" key="1">
    <source>
        <dbReference type="ARBA" id="ARBA00003343"/>
    </source>
</evidence>
<comment type="function">
    <text evidence="1">Catalyzes the last step of tRNA splicing, the transfer of the splice junction 2'-phosphate from ligated tRNA to NAD to produce ADP-ribose 1''-2'' cyclic phosphate.</text>
</comment>
<gene>
    <name evidence="7" type="ORF">SPPG_09232</name>
</gene>
<dbReference type="InParanoid" id="A0A0L0HEQ9"/>
<keyword evidence="8" id="KW-1185">Reference proteome</keyword>
<dbReference type="PANTHER" id="PTHR12684">
    <property type="entry name" value="PUTATIVE PHOSPHOTRANSFERASE"/>
    <property type="match status" value="1"/>
</dbReference>
<dbReference type="OrthoDB" id="419694at2759"/>
<reference evidence="7 8" key="1">
    <citation type="submission" date="2009-08" db="EMBL/GenBank/DDBJ databases">
        <title>The Genome Sequence of Spizellomyces punctatus strain DAOM BR117.</title>
        <authorList>
            <consortium name="The Broad Institute Genome Sequencing Platform"/>
            <person name="Russ C."/>
            <person name="Cuomo C."/>
            <person name="Shea T."/>
            <person name="Young S.K."/>
            <person name="Zeng Q."/>
            <person name="Koehrsen M."/>
            <person name="Haas B."/>
            <person name="Borodovsky M."/>
            <person name="Guigo R."/>
            <person name="Alvarado L."/>
            <person name="Berlin A."/>
            <person name="Bochicchio J."/>
            <person name="Borenstein D."/>
            <person name="Chapman S."/>
            <person name="Chen Z."/>
            <person name="Engels R."/>
            <person name="Freedman E."/>
            <person name="Gellesch M."/>
            <person name="Goldberg J."/>
            <person name="Griggs A."/>
            <person name="Gujja S."/>
            <person name="Heiman D."/>
            <person name="Hepburn T."/>
            <person name="Howarth C."/>
            <person name="Jen D."/>
            <person name="Larson L."/>
            <person name="Lewis B."/>
            <person name="Mehta T."/>
            <person name="Park D."/>
            <person name="Pearson M."/>
            <person name="Roberts A."/>
            <person name="Saif S."/>
            <person name="Shenoy N."/>
            <person name="Sisk P."/>
            <person name="Stolte C."/>
            <person name="Sykes S."/>
            <person name="Thomson T."/>
            <person name="Walk T."/>
            <person name="White J."/>
            <person name="Yandava C."/>
            <person name="Burger G."/>
            <person name="Gray M.W."/>
            <person name="Holland P.W.H."/>
            <person name="King N."/>
            <person name="Lang F.B.F."/>
            <person name="Roger A.J."/>
            <person name="Ruiz-Trillo I."/>
            <person name="Lander E."/>
            <person name="Nusbaum C."/>
        </authorList>
    </citation>
    <scope>NUCLEOTIDE SEQUENCE [LARGE SCALE GENOMIC DNA]</scope>
    <source>
        <strain evidence="7 8">DAOM BR117</strain>
    </source>
</reference>
<dbReference type="InterPro" id="IPR042081">
    <property type="entry name" value="RNA_2'-PTrans_C"/>
</dbReference>
<dbReference type="STRING" id="645134.A0A0L0HEQ9"/>
<dbReference type="Proteomes" id="UP000053201">
    <property type="component" value="Unassembled WGS sequence"/>
</dbReference>
<dbReference type="Pfam" id="PF01885">
    <property type="entry name" value="PTS_2-RNA"/>
    <property type="match status" value="1"/>
</dbReference>
<dbReference type="InterPro" id="IPR002745">
    <property type="entry name" value="Ptrans_KptA/Tpt1"/>
</dbReference>
<dbReference type="OMA" id="HATWPKI"/>
<dbReference type="InterPro" id="IPR042080">
    <property type="entry name" value="RNA_2'-PTrans_N"/>
</dbReference>
<dbReference type="SUPFAM" id="SSF56399">
    <property type="entry name" value="ADP-ribosylation"/>
    <property type="match status" value="1"/>
</dbReference>
<dbReference type="RefSeq" id="XP_016607551.1">
    <property type="nucleotide sequence ID" value="XM_016757389.1"/>
</dbReference>
<sequence length="243" mass="26899">MASIARGRGRGGGRHTDDPIVRISKAMSYVLRHGAAKDGIPIRADGYVLVDDLLKHPRLKHASLTTIQQVVQANDKQRFTLVQEAVEGTHQKVWLVRANQGHTLQVEVEMQPITSPAEAPIVVHGTYAKNWPSIQKHGLKPMARQHIHFAPGKPGENGVIRQVAQGSLINHTYPKRTKHLKKTPQLYFLLTSGMRSTCDVFIYIDMAKALADGIPFLRSANNVILSAGKNGVIGPEYFLKVER</sequence>
<dbReference type="eggNOG" id="KOG2278">
    <property type="taxonomic scope" value="Eukaryota"/>
</dbReference>
<dbReference type="VEuPathDB" id="FungiDB:SPPG_09232"/>
<dbReference type="AlphaFoldDB" id="A0A0L0HEQ9"/>
<dbReference type="FunCoup" id="A0A0L0HEQ9">
    <property type="interactions" value="27"/>
</dbReference>
<comment type="catalytic activity">
    <reaction evidence="6">
        <text>2'-phospho-[ligated tRNA] + NAD(+) = mature tRNA + ADP-alpha-D-ribose 1'',2''-cyclic phosphate + nicotinamide</text>
        <dbReference type="Rhea" id="RHEA:23324"/>
        <dbReference type="Rhea" id="RHEA-COMP:11106"/>
        <dbReference type="Rhea" id="RHEA-COMP:11107"/>
        <dbReference type="ChEBI" id="CHEBI:17154"/>
        <dbReference type="ChEBI" id="CHEBI:57540"/>
        <dbReference type="ChEBI" id="CHEBI:76596"/>
        <dbReference type="ChEBI" id="CHEBI:82883"/>
        <dbReference type="ChEBI" id="CHEBI:85027"/>
        <dbReference type="EC" id="2.7.1.160"/>
    </reaction>
</comment>
<organism evidence="7 8">
    <name type="scientific">Spizellomyces punctatus (strain DAOM BR117)</name>
    <dbReference type="NCBI Taxonomy" id="645134"/>
    <lineage>
        <taxon>Eukaryota</taxon>
        <taxon>Fungi</taxon>
        <taxon>Fungi incertae sedis</taxon>
        <taxon>Chytridiomycota</taxon>
        <taxon>Chytridiomycota incertae sedis</taxon>
        <taxon>Chytridiomycetes</taxon>
        <taxon>Spizellomycetales</taxon>
        <taxon>Spizellomycetaceae</taxon>
        <taxon>Spizellomyces</taxon>
    </lineage>
</organism>